<gene>
    <name evidence="10" type="ORF">SAMN04487962_105118</name>
</gene>
<dbReference type="InterPro" id="IPR001789">
    <property type="entry name" value="Sig_transdc_resp-reg_receiver"/>
</dbReference>
<keyword evidence="3" id="KW-0805">Transcription regulation</keyword>
<dbReference type="OrthoDB" id="9802426at2"/>
<dbReference type="Gene3D" id="3.40.50.2300">
    <property type="match status" value="1"/>
</dbReference>
<dbReference type="Gene3D" id="6.10.250.690">
    <property type="match status" value="1"/>
</dbReference>
<organism evidence="10 11">
    <name type="scientific">Marinobacter segnicrescens</name>
    <dbReference type="NCBI Taxonomy" id="430453"/>
    <lineage>
        <taxon>Bacteria</taxon>
        <taxon>Pseudomonadati</taxon>
        <taxon>Pseudomonadota</taxon>
        <taxon>Gammaproteobacteria</taxon>
        <taxon>Pseudomonadales</taxon>
        <taxon>Marinobacteraceae</taxon>
        <taxon>Marinobacter</taxon>
    </lineage>
</organism>
<evidence type="ECO:0000256" key="7">
    <source>
        <dbReference type="PROSITE-ProRule" id="PRU01091"/>
    </source>
</evidence>
<evidence type="ECO:0000256" key="2">
    <source>
        <dbReference type="ARBA" id="ARBA00023012"/>
    </source>
</evidence>
<dbReference type="PROSITE" id="PS51755">
    <property type="entry name" value="OMPR_PHOB"/>
    <property type="match status" value="1"/>
</dbReference>
<evidence type="ECO:0000313" key="10">
    <source>
        <dbReference type="EMBL" id="SET17905.1"/>
    </source>
</evidence>
<evidence type="ECO:0000256" key="1">
    <source>
        <dbReference type="ARBA" id="ARBA00022553"/>
    </source>
</evidence>
<keyword evidence="2" id="KW-0902">Two-component regulatory system</keyword>
<dbReference type="InterPro" id="IPR039420">
    <property type="entry name" value="WalR-like"/>
</dbReference>
<evidence type="ECO:0000256" key="5">
    <source>
        <dbReference type="ARBA" id="ARBA00023163"/>
    </source>
</evidence>
<evidence type="ECO:0000256" key="4">
    <source>
        <dbReference type="ARBA" id="ARBA00023125"/>
    </source>
</evidence>
<dbReference type="GO" id="GO:0000976">
    <property type="term" value="F:transcription cis-regulatory region binding"/>
    <property type="evidence" value="ECO:0007669"/>
    <property type="project" value="TreeGrafter"/>
</dbReference>
<dbReference type="InterPro" id="IPR036388">
    <property type="entry name" value="WH-like_DNA-bd_sf"/>
</dbReference>
<accession>A0A1I0CEC1</accession>
<dbReference type="EMBL" id="FOHZ01000005">
    <property type="protein sequence ID" value="SET17905.1"/>
    <property type="molecule type" value="Genomic_DNA"/>
</dbReference>
<keyword evidence="5" id="KW-0804">Transcription</keyword>
<dbReference type="PANTHER" id="PTHR48111:SF37">
    <property type="entry name" value="RESPONSE REGULATOR PROTEIN CARR"/>
    <property type="match status" value="1"/>
</dbReference>
<dbReference type="InterPro" id="IPR001867">
    <property type="entry name" value="OmpR/PhoB-type_DNA-bd"/>
</dbReference>
<dbReference type="GO" id="GO:0005829">
    <property type="term" value="C:cytosol"/>
    <property type="evidence" value="ECO:0007669"/>
    <property type="project" value="TreeGrafter"/>
</dbReference>
<feature type="DNA-binding region" description="OmpR/PhoB-type" evidence="7">
    <location>
        <begin position="124"/>
        <end position="218"/>
    </location>
</feature>
<dbReference type="CDD" id="cd00383">
    <property type="entry name" value="trans_reg_C"/>
    <property type="match status" value="1"/>
</dbReference>
<evidence type="ECO:0000313" key="11">
    <source>
        <dbReference type="Proteomes" id="UP000198762"/>
    </source>
</evidence>
<dbReference type="SUPFAM" id="SSF52172">
    <property type="entry name" value="CheY-like"/>
    <property type="match status" value="1"/>
</dbReference>
<feature type="modified residue" description="4-aspartylphosphate" evidence="6">
    <location>
        <position position="51"/>
    </location>
</feature>
<dbReference type="InterPro" id="IPR011006">
    <property type="entry name" value="CheY-like_superfamily"/>
</dbReference>
<dbReference type="FunFam" id="3.40.50.2300:FF:000002">
    <property type="entry name" value="DNA-binding response regulator PhoP"/>
    <property type="match status" value="1"/>
</dbReference>
<keyword evidence="11" id="KW-1185">Reference proteome</keyword>
<evidence type="ECO:0000259" key="8">
    <source>
        <dbReference type="PROSITE" id="PS50110"/>
    </source>
</evidence>
<dbReference type="RefSeq" id="WP_091849999.1">
    <property type="nucleotide sequence ID" value="NZ_FOHZ01000005.1"/>
</dbReference>
<proteinExistence type="predicted"/>
<evidence type="ECO:0000259" key="9">
    <source>
        <dbReference type="PROSITE" id="PS51755"/>
    </source>
</evidence>
<dbReference type="SMART" id="SM00448">
    <property type="entry name" value="REC"/>
    <property type="match status" value="1"/>
</dbReference>
<sequence>MKILLVEDDKALAEGLATSLRDAGLLVEVAADGRTADFQVSTERYDAVVLDLGLPDGNGTQWLSGWREQGIDLPVLILTARERWSDKAAGFSAGADDYVTKPFETAEILFRLRALVRRAHGHAHPVIRVGDIALDTHAAQVTRSGMPVALTAQEFRLLSHLIHAAPRVVSRTELSEHVYDGDQEPDSNVIDVQVSRLRRKLGSSTIETIRGQGYRMAGGEPA</sequence>
<dbReference type="PANTHER" id="PTHR48111">
    <property type="entry name" value="REGULATOR OF RPOS"/>
    <property type="match status" value="1"/>
</dbReference>
<dbReference type="InterPro" id="IPR016032">
    <property type="entry name" value="Sig_transdc_resp-reg_C-effctor"/>
</dbReference>
<name>A0A1I0CEC1_9GAMM</name>
<dbReference type="PROSITE" id="PS50110">
    <property type="entry name" value="RESPONSE_REGULATORY"/>
    <property type="match status" value="1"/>
</dbReference>
<evidence type="ECO:0000256" key="6">
    <source>
        <dbReference type="PROSITE-ProRule" id="PRU00169"/>
    </source>
</evidence>
<dbReference type="GO" id="GO:0032993">
    <property type="term" value="C:protein-DNA complex"/>
    <property type="evidence" value="ECO:0007669"/>
    <property type="project" value="TreeGrafter"/>
</dbReference>
<dbReference type="SUPFAM" id="SSF46894">
    <property type="entry name" value="C-terminal effector domain of the bipartite response regulators"/>
    <property type="match status" value="1"/>
</dbReference>
<protein>
    <submittedName>
        <fullName evidence="10">Two-component system, OmpR family, response regulator</fullName>
    </submittedName>
</protein>
<dbReference type="SMART" id="SM00862">
    <property type="entry name" value="Trans_reg_C"/>
    <property type="match status" value="1"/>
</dbReference>
<dbReference type="Pfam" id="PF00486">
    <property type="entry name" value="Trans_reg_C"/>
    <property type="match status" value="1"/>
</dbReference>
<feature type="domain" description="Response regulatory" evidence="8">
    <location>
        <begin position="2"/>
        <end position="116"/>
    </location>
</feature>
<reference evidence="11" key="1">
    <citation type="submission" date="2016-10" db="EMBL/GenBank/DDBJ databases">
        <authorList>
            <person name="Varghese N."/>
            <person name="Submissions S."/>
        </authorList>
    </citation>
    <scope>NUCLEOTIDE SEQUENCE [LARGE SCALE GENOMIC DNA]</scope>
    <source>
        <strain evidence="11">CGMCC 1.6489</strain>
    </source>
</reference>
<dbReference type="Gene3D" id="1.10.10.10">
    <property type="entry name" value="Winged helix-like DNA-binding domain superfamily/Winged helix DNA-binding domain"/>
    <property type="match status" value="1"/>
</dbReference>
<dbReference type="STRING" id="430453.SAMN04487962_105118"/>
<dbReference type="AlphaFoldDB" id="A0A1I0CEC1"/>
<dbReference type="Pfam" id="PF00072">
    <property type="entry name" value="Response_reg"/>
    <property type="match status" value="1"/>
</dbReference>
<keyword evidence="1 6" id="KW-0597">Phosphoprotein</keyword>
<evidence type="ECO:0000256" key="3">
    <source>
        <dbReference type="ARBA" id="ARBA00023015"/>
    </source>
</evidence>
<dbReference type="Proteomes" id="UP000198762">
    <property type="component" value="Unassembled WGS sequence"/>
</dbReference>
<dbReference type="GO" id="GO:0000156">
    <property type="term" value="F:phosphorelay response regulator activity"/>
    <property type="evidence" value="ECO:0007669"/>
    <property type="project" value="TreeGrafter"/>
</dbReference>
<dbReference type="GO" id="GO:0006355">
    <property type="term" value="P:regulation of DNA-templated transcription"/>
    <property type="evidence" value="ECO:0007669"/>
    <property type="project" value="InterPro"/>
</dbReference>
<keyword evidence="4 7" id="KW-0238">DNA-binding</keyword>
<feature type="domain" description="OmpR/PhoB-type" evidence="9">
    <location>
        <begin position="124"/>
        <end position="218"/>
    </location>
</feature>